<dbReference type="FunFam" id="3.40.50.300:FF:000870">
    <property type="entry name" value="MutS protein homolog 4"/>
    <property type="match status" value="1"/>
</dbReference>
<evidence type="ECO:0000313" key="14">
    <source>
        <dbReference type="EMBL" id="CAI4033670.1"/>
    </source>
</evidence>
<keyword evidence="4 9" id="KW-0227">DNA damage</keyword>
<dbReference type="Pfam" id="PF01624">
    <property type="entry name" value="MutS_I"/>
    <property type="match status" value="1"/>
</dbReference>
<dbReference type="InterPro" id="IPR007861">
    <property type="entry name" value="DNA_mismatch_repair_MutS_clamp"/>
</dbReference>
<dbReference type="FunFam" id="3.40.1170.10:FF:000001">
    <property type="entry name" value="DNA mismatch repair protein MutS"/>
    <property type="match status" value="1"/>
</dbReference>
<dbReference type="GO" id="GO:0005524">
    <property type="term" value="F:ATP binding"/>
    <property type="evidence" value="ECO:0007669"/>
    <property type="project" value="UniProtKB-UniRule"/>
</dbReference>
<dbReference type="Gene3D" id="3.40.50.300">
    <property type="entry name" value="P-loop containing nucleotide triphosphate hydrolases"/>
    <property type="match status" value="1"/>
</dbReference>
<evidence type="ECO:0000256" key="5">
    <source>
        <dbReference type="ARBA" id="ARBA00022840"/>
    </source>
</evidence>
<dbReference type="InterPro" id="IPR007696">
    <property type="entry name" value="DNA_mismatch_repair_MutS_core"/>
</dbReference>
<dbReference type="InterPro" id="IPR045076">
    <property type="entry name" value="MutS"/>
</dbReference>
<evidence type="ECO:0000256" key="11">
    <source>
        <dbReference type="SAM" id="Coils"/>
    </source>
</evidence>
<dbReference type="Pfam" id="PF05192">
    <property type="entry name" value="MutS_III"/>
    <property type="match status" value="1"/>
</dbReference>
<feature type="domain" description="DNA mismatch repair proteins mutS family" evidence="13">
    <location>
        <begin position="712"/>
        <end position="728"/>
    </location>
</feature>
<dbReference type="SUPFAM" id="SSF48334">
    <property type="entry name" value="DNA repair protein MutS, domain III"/>
    <property type="match status" value="1"/>
</dbReference>
<dbReference type="Gene3D" id="3.40.1170.10">
    <property type="entry name" value="DNA repair protein MutS, domain I"/>
    <property type="match status" value="1"/>
</dbReference>
<evidence type="ECO:0000256" key="12">
    <source>
        <dbReference type="SAM" id="MobiDB-lite"/>
    </source>
</evidence>
<keyword evidence="5 9" id="KW-0067">ATP-binding</keyword>
<dbReference type="SMART" id="SM00533">
    <property type="entry name" value="MUTSd"/>
    <property type="match status" value="1"/>
</dbReference>
<dbReference type="SUPFAM" id="SSF55271">
    <property type="entry name" value="DNA repair protein MutS, domain I"/>
    <property type="match status" value="1"/>
</dbReference>
<dbReference type="AlphaFoldDB" id="A0AA86N2R4"/>
<evidence type="ECO:0000256" key="3">
    <source>
        <dbReference type="ARBA" id="ARBA00022741"/>
    </source>
</evidence>
<dbReference type="PROSITE" id="PS00486">
    <property type="entry name" value="DNA_MISMATCH_REPAIR_2"/>
    <property type="match status" value="1"/>
</dbReference>
<dbReference type="HAMAP" id="MF_00096">
    <property type="entry name" value="MutS"/>
    <property type="match status" value="1"/>
</dbReference>
<keyword evidence="7 9" id="KW-0234">DNA repair</keyword>
<keyword evidence="3 9" id="KW-0547">Nucleotide-binding</keyword>
<feature type="region of interest" description="Disordered" evidence="12">
    <location>
        <begin position="824"/>
        <end position="850"/>
    </location>
</feature>
<proteinExistence type="inferred from homology"/>
<dbReference type="RefSeq" id="WP_289271075.1">
    <property type="nucleotide sequence ID" value="NZ_OX365700.1"/>
</dbReference>
<evidence type="ECO:0000256" key="10">
    <source>
        <dbReference type="RuleBase" id="RU003756"/>
    </source>
</evidence>
<evidence type="ECO:0000256" key="2">
    <source>
        <dbReference type="ARBA" id="ARBA00021982"/>
    </source>
</evidence>
<feature type="compositionally biased region" description="Polar residues" evidence="12">
    <location>
        <begin position="824"/>
        <end position="836"/>
    </location>
</feature>
<dbReference type="PIRSF" id="PIRSF037677">
    <property type="entry name" value="DNA_mis_repair_Msh6"/>
    <property type="match status" value="1"/>
</dbReference>
<dbReference type="GO" id="GO:0140664">
    <property type="term" value="F:ATP-dependent DNA damage sensor activity"/>
    <property type="evidence" value="ECO:0007669"/>
    <property type="project" value="InterPro"/>
</dbReference>
<dbReference type="Gene3D" id="1.10.1420.10">
    <property type="match status" value="2"/>
</dbReference>
<dbReference type="NCBIfam" id="TIGR01070">
    <property type="entry name" value="mutS1"/>
    <property type="match status" value="1"/>
</dbReference>
<keyword evidence="11" id="KW-0175">Coiled coil</keyword>
<dbReference type="Pfam" id="PF00488">
    <property type="entry name" value="MutS_V"/>
    <property type="match status" value="1"/>
</dbReference>
<evidence type="ECO:0000259" key="13">
    <source>
        <dbReference type="PROSITE" id="PS00486"/>
    </source>
</evidence>
<dbReference type="NCBIfam" id="NF003810">
    <property type="entry name" value="PRK05399.1"/>
    <property type="match status" value="1"/>
</dbReference>
<dbReference type="CDD" id="cd03284">
    <property type="entry name" value="ABC_MutS1"/>
    <property type="match status" value="1"/>
</dbReference>
<dbReference type="Proteomes" id="UP001179121">
    <property type="component" value="Chromosome"/>
</dbReference>
<dbReference type="InterPro" id="IPR036187">
    <property type="entry name" value="DNA_mismatch_repair_MutS_sf"/>
</dbReference>
<dbReference type="PANTHER" id="PTHR11361:SF34">
    <property type="entry name" value="DNA MISMATCH REPAIR PROTEIN MSH1, MITOCHONDRIAL"/>
    <property type="match status" value="1"/>
</dbReference>
<comment type="similarity">
    <text evidence="1 9 10">Belongs to the DNA mismatch repair MutS family.</text>
</comment>
<sequence>MTTNDADSTPLMRQYREIKEAYRDAILFFRVGDFYEMFYQDAEEASRLLNIALTSRDKHSANPVPLCGVPYHAATAYIAKLLKAGRTIALCDQVEDPKSAKGLVRREVVRLYTPGTLVDAELVPPDETAYLAALIASDAAAPALPSTFGLAAIDLSTGDFRLSSFEGEQALLQLQGELSRLEPRELLVPDAADGALLEPSNLARGCRICAVGHEAFDLAAAESALHKQFPASELERLTKLDSSAGLRAAGAILSYLRNTQRHGDLRHIRAVIIHQHGDDMPLDPMTIRNLELVRPLASDRQEETGNRHTLLSVIDRTVTVMGKRLLREWVLRPSLRIDRITERLDAVQELLQHLETRVDLRSALRGMQDVTRLTGRLALARATPRDLSVLKQSLAVLPALRPLLGRCRSTLLVRLYAEWDDAADLHDLLDGLLLPEVPLSSRDGGIVKDGYDPTVDALRGAMRDGKQWLLELEGRERTRTGIDSLKVRYNQVFGYYIEVTKPNLSRVPPDYIRKQTLVNAERFMTAELKELEERITGADVKLKALEAELFDRLVERLAAQVARLQSIGARLALVDVLAGLAEVAALHRYVRPEVDDGETIEIIEGRHPVVERLDLEGGFIPNDTRLDRETHRLLIITGPNMAGKSTYLRQVALIVLLAQIGSFVPASRTRIGLVDRVFTRVGASDNLAAGQSTFMVEMSETAHILRHATSRSLILLDEIGRGTSTYDGLSLAWSIAEYIQSAPHLGARTLFATHYHEMTQLEGLRPGIRNYRVAVQERDGDVLFLRKIVEGGADRSYGIHVAKLAGLPAAILTRAQEVLHQLEQGGQSSDRLQNPEPSERDRSLPAPHPILSEMKQMDLFSMTPLEAMNRLADLKRRLDQE</sequence>
<evidence type="ECO:0000256" key="9">
    <source>
        <dbReference type="HAMAP-Rule" id="MF_00096"/>
    </source>
</evidence>
<accession>A0AA86N2R4</accession>
<evidence type="ECO:0000256" key="7">
    <source>
        <dbReference type="ARBA" id="ARBA00023204"/>
    </source>
</evidence>
<evidence type="ECO:0000256" key="8">
    <source>
        <dbReference type="ARBA" id="ARBA00024647"/>
    </source>
</evidence>
<organism evidence="14 15">
    <name type="scientific">Nitrospira tepida</name>
    <dbReference type="NCBI Taxonomy" id="2973512"/>
    <lineage>
        <taxon>Bacteria</taxon>
        <taxon>Pseudomonadati</taxon>
        <taxon>Nitrospirota</taxon>
        <taxon>Nitrospiria</taxon>
        <taxon>Nitrospirales</taxon>
        <taxon>Nitrospiraceae</taxon>
        <taxon>Nitrospira</taxon>
    </lineage>
</organism>
<dbReference type="KEGG" id="nti:DNFV4_04112"/>
<evidence type="ECO:0000256" key="1">
    <source>
        <dbReference type="ARBA" id="ARBA00006271"/>
    </source>
</evidence>
<gene>
    <name evidence="9" type="primary">mutS</name>
    <name evidence="14" type="ORF">DNFV4_04112</name>
</gene>
<protein>
    <recommendedName>
        <fullName evidence="2 9">DNA mismatch repair protein MutS</fullName>
    </recommendedName>
</protein>
<comment type="function">
    <text evidence="8 9">This protein is involved in the repair of mismatches in DNA. It is possible that it carries out the mismatch recognition step. This protein has a weak ATPase activity.</text>
</comment>
<dbReference type="InterPro" id="IPR036678">
    <property type="entry name" value="MutS_con_dom_sf"/>
</dbReference>
<dbReference type="EMBL" id="OX365700">
    <property type="protein sequence ID" value="CAI4033670.1"/>
    <property type="molecule type" value="Genomic_DNA"/>
</dbReference>
<dbReference type="InterPro" id="IPR017261">
    <property type="entry name" value="DNA_mismatch_repair_MutS/MSH"/>
</dbReference>
<feature type="coiled-coil region" evidence="11">
    <location>
        <begin position="514"/>
        <end position="548"/>
    </location>
</feature>
<dbReference type="GO" id="GO:0005829">
    <property type="term" value="C:cytosol"/>
    <property type="evidence" value="ECO:0007669"/>
    <property type="project" value="TreeGrafter"/>
</dbReference>
<keyword evidence="15" id="KW-1185">Reference proteome</keyword>
<dbReference type="InterPro" id="IPR007695">
    <property type="entry name" value="DNA_mismatch_repair_MutS-lik_N"/>
</dbReference>
<dbReference type="Pfam" id="PF05190">
    <property type="entry name" value="MutS_IV"/>
    <property type="match status" value="1"/>
</dbReference>
<dbReference type="SMART" id="SM00534">
    <property type="entry name" value="MUTSac"/>
    <property type="match status" value="1"/>
</dbReference>
<dbReference type="GO" id="GO:0003684">
    <property type="term" value="F:damaged DNA binding"/>
    <property type="evidence" value="ECO:0007669"/>
    <property type="project" value="UniProtKB-UniRule"/>
</dbReference>
<dbReference type="InterPro" id="IPR016151">
    <property type="entry name" value="DNA_mismatch_repair_MutS_N"/>
</dbReference>
<dbReference type="PANTHER" id="PTHR11361">
    <property type="entry name" value="DNA MISMATCH REPAIR PROTEIN MUTS FAMILY MEMBER"/>
    <property type="match status" value="1"/>
</dbReference>
<dbReference type="InterPro" id="IPR007860">
    <property type="entry name" value="DNA_mmatch_repair_MutS_con_dom"/>
</dbReference>
<name>A0AA86N2R4_9BACT</name>
<keyword evidence="6 9" id="KW-0238">DNA-binding</keyword>
<dbReference type="GO" id="GO:0006298">
    <property type="term" value="P:mismatch repair"/>
    <property type="evidence" value="ECO:0007669"/>
    <property type="project" value="UniProtKB-UniRule"/>
</dbReference>
<reference evidence="14" key="1">
    <citation type="submission" date="2022-10" db="EMBL/GenBank/DDBJ databases">
        <authorList>
            <person name="Koch H."/>
        </authorList>
    </citation>
    <scope>NUCLEOTIDE SEQUENCE</scope>
    <source>
        <strain evidence="14">DNF</strain>
    </source>
</reference>
<dbReference type="InterPro" id="IPR005748">
    <property type="entry name" value="DNA_mismatch_repair_MutS"/>
</dbReference>
<evidence type="ECO:0000313" key="15">
    <source>
        <dbReference type="Proteomes" id="UP001179121"/>
    </source>
</evidence>
<evidence type="ECO:0000256" key="6">
    <source>
        <dbReference type="ARBA" id="ARBA00023125"/>
    </source>
</evidence>
<dbReference type="InterPro" id="IPR027417">
    <property type="entry name" value="P-loop_NTPase"/>
</dbReference>
<evidence type="ECO:0000256" key="4">
    <source>
        <dbReference type="ARBA" id="ARBA00022763"/>
    </source>
</evidence>
<dbReference type="SUPFAM" id="SSF53150">
    <property type="entry name" value="DNA repair protein MutS, domain II"/>
    <property type="match status" value="1"/>
</dbReference>
<dbReference type="GO" id="GO:0030983">
    <property type="term" value="F:mismatched DNA binding"/>
    <property type="evidence" value="ECO:0007669"/>
    <property type="project" value="InterPro"/>
</dbReference>
<dbReference type="InterPro" id="IPR000432">
    <property type="entry name" value="DNA_mismatch_repair_MutS_C"/>
</dbReference>
<dbReference type="Pfam" id="PF05188">
    <property type="entry name" value="MutS_II"/>
    <property type="match status" value="1"/>
</dbReference>
<dbReference type="SUPFAM" id="SSF52540">
    <property type="entry name" value="P-loop containing nucleoside triphosphate hydrolases"/>
    <property type="match status" value="1"/>
</dbReference>
<feature type="binding site" evidence="9">
    <location>
        <begin position="638"/>
        <end position="645"/>
    </location>
    <ligand>
        <name>ATP</name>
        <dbReference type="ChEBI" id="CHEBI:30616"/>
    </ligand>
</feature>
<dbReference type="Gene3D" id="3.30.420.110">
    <property type="entry name" value="MutS, connector domain"/>
    <property type="match status" value="1"/>
</dbReference>